<dbReference type="EMBL" id="BK015238">
    <property type="protein sequence ID" value="DAD97356.1"/>
    <property type="molecule type" value="Genomic_DNA"/>
</dbReference>
<reference evidence="1" key="1">
    <citation type="journal article" date="2021" name="Proc. Natl. Acad. Sci. U.S.A.">
        <title>A Catalog of Tens of Thousands of Viruses from Human Metagenomes Reveals Hidden Associations with Chronic Diseases.</title>
        <authorList>
            <person name="Tisza M.J."/>
            <person name="Buck C.B."/>
        </authorList>
    </citation>
    <scope>NUCLEOTIDE SEQUENCE</scope>
    <source>
        <strain evidence="1">Ct1Tj2</strain>
    </source>
</reference>
<proteinExistence type="predicted"/>
<organism evidence="1">
    <name type="scientific">Siphoviridae sp. ct1Tj2</name>
    <dbReference type="NCBI Taxonomy" id="2826271"/>
    <lineage>
        <taxon>Viruses</taxon>
        <taxon>Duplodnaviria</taxon>
        <taxon>Heunggongvirae</taxon>
        <taxon>Uroviricota</taxon>
        <taxon>Caudoviricetes</taxon>
    </lineage>
</organism>
<evidence type="ECO:0000313" key="1">
    <source>
        <dbReference type="EMBL" id="DAD97356.1"/>
    </source>
</evidence>
<sequence length="76" mass="8522">MDKSETWNERLQAAIKAQEKGEKVKELFAAGAQARKVLQEMCDNTYGEGKAKISVFVYVPAEAQDYPTDTDCEFSL</sequence>
<accession>A0A8S5NSI3</accession>
<name>A0A8S5NSI3_9CAUD</name>
<protein>
    <submittedName>
        <fullName evidence="1">Uncharacterized protein</fullName>
    </submittedName>
</protein>